<dbReference type="AlphaFoldDB" id="A0A1G6U3J1"/>
<dbReference type="EMBL" id="FMZW01000010">
    <property type="protein sequence ID" value="SDD35851.1"/>
    <property type="molecule type" value="Genomic_DNA"/>
</dbReference>
<protein>
    <submittedName>
        <fullName evidence="1">Uncharacterized protein</fullName>
    </submittedName>
</protein>
<name>A0A1G6U3J1_9BRAD</name>
<gene>
    <name evidence="1" type="ORF">SAMN05216337_1010108</name>
</gene>
<evidence type="ECO:0000313" key="1">
    <source>
        <dbReference type="EMBL" id="SDD35851.1"/>
    </source>
</evidence>
<organism evidence="1 2">
    <name type="scientific">Bradyrhizobium brasilense</name>
    <dbReference type="NCBI Taxonomy" id="1419277"/>
    <lineage>
        <taxon>Bacteria</taxon>
        <taxon>Pseudomonadati</taxon>
        <taxon>Pseudomonadota</taxon>
        <taxon>Alphaproteobacteria</taxon>
        <taxon>Hyphomicrobiales</taxon>
        <taxon>Nitrobacteraceae</taxon>
        <taxon>Bradyrhizobium</taxon>
    </lineage>
</organism>
<accession>A0A1G6U3J1</accession>
<evidence type="ECO:0000313" key="2">
    <source>
        <dbReference type="Proteomes" id="UP000199245"/>
    </source>
</evidence>
<proteinExistence type="predicted"/>
<reference evidence="1 2" key="1">
    <citation type="submission" date="2016-10" db="EMBL/GenBank/DDBJ databases">
        <authorList>
            <person name="de Groot N.N."/>
        </authorList>
    </citation>
    <scope>NUCLEOTIDE SEQUENCE [LARGE SCALE GENOMIC DNA]</scope>
    <source>
        <strain evidence="1 2">R5</strain>
    </source>
</reference>
<dbReference type="Proteomes" id="UP000199245">
    <property type="component" value="Unassembled WGS sequence"/>
</dbReference>
<sequence length="201" mass="21430">MTLRFASVFELGEDLLGRIAGWGRPLRGWRLACAALVANRELDQSRCKHPLDLERNSSRSVAGRRIADGLGGLLWELGGISMVTRGLIGCRGNGSVSHCAFAALLGRRWSKADSGACLPSSSTAWPPRSTGSLSCRQLYSTGSGKALFRTGPFDRQAPVLAAGVYESLRITSETTTSLARCARKLHKFPASCSFSAPCAGI</sequence>